<dbReference type="InterPro" id="IPR003593">
    <property type="entry name" value="AAA+_ATPase"/>
</dbReference>
<dbReference type="InterPro" id="IPR032524">
    <property type="entry name" value="ABC_tran_C"/>
</dbReference>
<name>A0ABS5SGW6_9BACT</name>
<evidence type="ECO:0000256" key="1">
    <source>
        <dbReference type="ARBA" id="ARBA00022741"/>
    </source>
</evidence>
<sequence length="636" mass="70854">MNVIDVTGVAKSFGARQVLADVTFAIDENERVGLIGANGCGKSTLLQILAGHDTAERGTVATRRGASIGYLPQEPELDGELTVAEAVEAGLVDIRRVMAEYEQLTGRLASHPPDLERLMARQGELTSWMEHHGGWNTEHRVAEIMGHLGLKDGGARVGTLSGGTKRRVALARLLLEAPELLLLDEPTNHLDADTTQWLQEYLQSYPGAVLLITHDRYFLDKLAARMLELEDGRITPYEGGYSAYLVKKGELLQQAAQRQSRLLNLLRVETAWMQRGAKARTTKQKARINRFHDIESQAAVAPVRETRLAFTSDEGLGGTILELLDVGKSYGARTLVKDLTFRLKRGDRVGIIGPNGCGKTTLLRMILGEEPPGAGEVVIGRKTRSAYFDQQREVLDPEQTIYDFLGEGDYVQVAGEKRHKIGYLEDFLFAPSDRRRQIKTLSGGEKSRLILARLMLADANLLILDEPTNDLDIPTMQLLDDALVNFPGCVLMVTHDRFFLDKVATGILAFEGEGRVVFYEGNYSHYRELKEQCQGEKSTSQKDERKPVRTNPLVSSKGKKGLTYGERLELERLEPLIDELEQQKSVLESKLADPIAYAETPGGIAALSAEYTKLELELGEKYVRWEELEMKKELPW</sequence>
<protein>
    <submittedName>
        <fullName evidence="5">ATP-binding cassette domain-containing protein</fullName>
    </submittedName>
</protein>
<comment type="caution">
    <text evidence="5">The sequence shown here is derived from an EMBL/GenBank/DDBJ whole genome shotgun (WGS) entry which is preliminary data.</text>
</comment>
<feature type="domain" description="ABC transporter" evidence="4">
    <location>
        <begin position="4"/>
        <end position="256"/>
    </location>
</feature>
<gene>
    <name evidence="5" type="ORF">KI810_16265</name>
</gene>
<dbReference type="PROSITE" id="PS00211">
    <property type="entry name" value="ABC_TRANSPORTER_1"/>
    <property type="match status" value="1"/>
</dbReference>
<dbReference type="Gene3D" id="3.40.50.300">
    <property type="entry name" value="P-loop containing nucleotide triphosphate hydrolases"/>
    <property type="match status" value="2"/>
</dbReference>
<dbReference type="InterPro" id="IPR027417">
    <property type="entry name" value="P-loop_NTPase"/>
</dbReference>
<dbReference type="Proteomes" id="UP000756860">
    <property type="component" value="Unassembled WGS sequence"/>
</dbReference>
<dbReference type="SUPFAM" id="SSF52540">
    <property type="entry name" value="P-loop containing nucleoside triphosphate hydrolases"/>
    <property type="match status" value="2"/>
</dbReference>
<dbReference type="CDD" id="cd03221">
    <property type="entry name" value="ABCF_EF-3"/>
    <property type="match status" value="2"/>
</dbReference>
<evidence type="ECO:0000313" key="5">
    <source>
        <dbReference type="EMBL" id="MBT0654607.1"/>
    </source>
</evidence>
<dbReference type="Pfam" id="PF12848">
    <property type="entry name" value="ABC_tran_Xtn"/>
    <property type="match status" value="1"/>
</dbReference>
<dbReference type="Pfam" id="PF00005">
    <property type="entry name" value="ABC_tran"/>
    <property type="match status" value="2"/>
</dbReference>
<evidence type="ECO:0000256" key="3">
    <source>
        <dbReference type="SAM" id="MobiDB-lite"/>
    </source>
</evidence>
<dbReference type="EMBL" id="JAHCVK010000013">
    <property type="protein sequence ID" value="MBT0654607.1"/>
    <property type="molecule type" value="Genomic_DNA"/>
</dbReference>
<accession>A0ABS5SGW6</accession>
<dbReference type="InterPro" id="IPR032781">
    <property type="entry name" value="ABC_tran_Xtn"/>
</dbReference>
<dbReference type="RefSeq" id="WP_214176616.1">
    <property type="nucleotide sequence ID" value="NZ_JAHCVK010000013.1"/>
</dbReference>
<evidence type="ECO:0000259" key="4">
    <source>
        <dbReference type="PROSITE" id="PS50893"/>
    </source>
</evidence>
<proteinExistence type="predicted"/>
<feature type="domain" description="ABC transporter" evidence="4">
    <location>
        <begin position="321"/>
        <end position="545"/>
    </location>
</feature>
<keyword evidence="6" id="KW-1185">Reference proteome</keyword>
<evidence type="ECO:0000256" key="2">
    <source>
        <dbReference type="ARBA" id="ARBA00022840"/>
    </source>
</evidence>
<dbReference type="GO" id="GO:0005524">
    <property type="term" value="F:ATP binding"/>
    <property type="evidence" value="ECO:0007669"/>
    <property type="project" value="UniProtKB-KW"/>
</dbReference>
<dbReference type="PANTHER" id="PTHR42855">
    <property type="entry name" value="ABC TRANSPORTER ATP-BINDING SUBUNIT"/>
    <property type="match status" value="1"/>
</dbReference>
<dbReference type="Pfam" id="PF16326">
    <property type="entry name" value="ABC_tran_CTD"/>
    <property type="match status" value="1"/>
</dbReference>
<keyword evidence="1" id="KW-0547">Nucleotide-binding</keyword>
<dbReference type="InterPro" id="IPR051309">
    <property type="entry name" value="ABCF_ATPase"/>
</dbReference>
<feature type="compositionally biased region" description="Basic and acidic residues" evidence="3">
    <location>
        <begin position="532"/>
        <end position="547"/>
    </location>
</feature>
<dbReference type="InterPro" id="IPR037118">
    <property type="entry name" value="Val-tRNA_synth_C_sf"/>
</dbReference>
<dbReference type="InterPro" id="IPR003439">
    <property type="entry name" value="ABC_transporter-like_ATP-bd"/>
</dbReference>
<evidence type="ECO:0000313" key="6">
    <source>
        <dbReference type="Proteomes" id="UP000756860"/>
    </source>
</evidence>
<dbReference type="PROSITE" id="PS50893">
    <property type="entry name" value="ABC_TRANSPORTER_2"/>
    <property type="match status" value="2"/>
</dbReference>
<dbReference type="SMART" id="SM00382">
    <property type="entry name" value="AAA"/>
    <property type="match status" value="2"/>
</dbReference>
<reference evidence="5 6" key="1">
    <citation type="submission" date="2021-05" db="EMBL/GenBank/DDBJ databases">
        <title>The draft genome of Geobacter luticola JCM 17780.</title>
        <authorList>
            <person name="Xu Z."/>
            <person name="Masuda Y."/>
            <person name="Itoh H."/>
            <person name="Senoo K."/>
        </authorList>
    </citation>
    <scope>NUCLEOTIDE SEQUENCE [LARGE SCALE GENOMIC DNA]</scope>
    <source>
        <strain evidence="5 6">JCM 17780</strain>
    </source>
</reference>
<dbReference type="Gene3D" id="1.10.287.380">
    <property type="entry name" value="Valyl-tRNA synthetase, C-terminal domain"/>
    <property type="match status" value="1"/>
</dbReference>
<keyword evidence="2 5" id="KW-0067">ATP-binding</keyword>
<feature type="region of interest" description="Disordered" evidence="3">
    <location>
        <begin position="532"/>
        <end position="559"/>
    </location>
</feature>
<dbReference type="InterPro" id="IPR017871">
    <property type="entry name" value="ABC_transporter-like_CS"/>
</dbReference>
<dbReference type="PANTHER" id="PTHR42855:SF1">
    <property type="entry name" value="ABC TRANSPORTER DOMAIN-CONTAINING PROTEIN"/>
    <property type="match status" value="1"/>
</dbReference>
<organism evidence="5 6">
    <name type="scientific">Geomobilimonas luticola</name>
    <dbReference type="NCBI Taxonomy" id="1114878"/>
    <lineage>
        <taxon>Bacteria</taxon>
        <taxon>Pseudomonadati</taxon>
        <taxon>Thermodesulfobacteriota</taxon>
        <taxon>Desulfuromonadia</taxon>
        <taxon>Geobacterales</taxon>
        <taxon>Geobacteraceae</taxon>
        <taxon>Geomobilimonas</taxon>
    </lineage>
</organism>